<dbReference type="EMBL" id="JADQBC010000046">
    <property type="protein sequence ID" value="MBR8827866.1"/>
    <property type="molecule type" value="Genomic_DNA"/>
</dbReference>
<organism evidence="2 3">
    <name type="scientific">Gomphosphaeria aponina SAG 52.96 = DSM 107014</name>
    <dbReference type="NCBI Taxonomy" id="1521640"/>
    <lineage>
        <taxon>Bacteria</taxon>
        <taxon>Bacillati</taxon>
        <taxon>Cyanobacteriota</taxon>
        <taxon>Cyanophyceae</taxon>
        <taxon>Oscillatoriophycideae</taxon>
        <taxon>Chroococcales</taxon>
        <taxon>Gomphosphaeriaceae</taxon>
        <taxon>Gomphosphaeria</taxon>
    </lineage>
</organism>
<dbReference type="Proteomes" id="UP000767446">
    <property type="component" value="Unassembled WGS sequence"/>
</dbReference>
<reference evidence="2" key="1">
    <citation type="submission" date="2021-02" db="EMBL/GenBank/DDBJ databases">
        <title>Metagenome analyses of Stigonema ocellatum DSM 106950, Chlorogloea purpurea SAG 13.99 and Gomphosphaeria aponina DSM 107014.</title>
        <authorList>
            <person name="Marter P."/>
            <person name="Huang S."/>
        </authorList>
    </citation>
    <scope>NUCLEOTIDE SEQUENCE</scope>
    <source>
        <strain evidence="2">JP213</strain>
    </source>
</reference>
<accession>A0A941GRL4</accession>
<dbReference type="InterPro" id="IPR041049">
    <property type="entry name" value="DUF5615"/>
</dbReference>
<comment type="caution">
    <text evidence="2">The sequence shown here is derived from an EMBL/GenBank/DDBJ whole genome shotgun (WGS) entry which is preliminary data.</text>
</comment>
<name>A0A941GRL4_9CHRO</name>
<proteinExistence type="predicted"/>
<evidence type="ECO:0000313" key="3">
    <source>
        <dbReference type="Proteomes" id="UP000767446"/>
    </source>
</evidence>
<evidence type="ECO:0000259" key="1">
    <source>
        <dbReference type="Pfam" id="PF18480"/>
    </source>
</evidence>
<feature type="domain" description="DUF5615" evidence="1">
    <location>
        <begin position="4"/>
        <end position="76"/>
    </location>
</feature>
<evidence type="ECO:0000313" key="2">
    <source>
        <dbReference type="EMBL" id="MBR8827866.1"/>
    </source>
</evidence>
<protein>
    <submittedName>
        <fullName evidence="2">DUF5615 family PIN-like protein</fullName>
    </submittedName>
</protein>
<dbReference type="AlphaFoldDB" id="A0A941GRL4"/>
<gene>
    <name evidence="2" type="ORF">DSM107014_08185</name>
</gene>
<sequence length="115" mass="13109">MAVRLYMDVHVPEAITVQLRRRQIDVLTAIEDGSAELADDELLERANFLGRVIFTQDIRFKAMAENWQRLGKPFAGLIFGHQLGGTIGQFVKDLELIASASNHDEWFNTVDYIPY</sequence>
<dbReference type="Pfam" id="PF18480">
    <property type="entry name" value="DUF5615"/>
    <property type="match status" value="1"/>
</dbReference>